<keyword evidence="10" id="KW-0249">Electron transport</keyword>
<evidence type="ECO:0000256" key="7">
    <source>
        <dbReference type="ARBA" id="ARBA00022729"/>
    </source>
</evidence>
<dbReference type="EMBL" id="JAVIJP010000033">
    <property type="protein sequence ID" value="KAL3629907.1"/>
    <property type="molecule type" value="Genomic_DNA"/>
</dbReference>
<dbReference type="GO" id="GO:0005789">
    <property type="term" value="C:endoplasmic reticulum membrane"/>
    <property type="evidence" value="ECO:0007669"/>
    <property type="project" value="UniProtKB-SubCell"/>
</dbReference>
<keyword evidence="9" id="KW-0274">FAD</keyword>
<evidence type="ECO:0000256" key="2">
    <source>
        <dbReference type="ARBA" id="ARBA00004367"/>
    </source>
</evidence>
<evidence type="ECO:0000256" key="17">
    <source>
        <dbReference type="SAM" id="SignalP"/>
    </source>
</evidence>
<comment type="similarity">
    <text evidence="3">Belongs to the EROs family.</text>
</comment>
<dbReference type="PANTHER" id="PTHR12613">
    <property type="entry name" value="ERO1-RELATED"/>
    <property type="match status" value="1"/>
</dbReference>
<sequence length="213" mass="23803">MEKRGNWKWAKQGAVLVLIVAIALTSKLARNQKSCPCSQDSRKYTGIVEDCCCDYETVDSLNGAVLHPLLQDLVKTPFFRYFKMMFKIAFLLLLHRIVFSVVAEVSQIYFSDRVDTWSSGVVQNPESSREKGKRLRNRLTKQKGKDSAHELLSRKPGRLLKDGIITIAGDGYIVHPSVPPTSTTSNFIVVSPSTSSNLHPLPHSLCCSYLSSK</sequence>
<evidence type="ECO:0000256" key="11">
    <source>
        <dbReference type="ARBA" id="ARBA00023002"/>
    </source>
</evidence>
<dbReference type="GO" id="GO:0016491">
    <property type="term" value="F:oxidoreductase activity"/>
    <property type="evidence" value="ECO:0007669"/>
    <property type="project" value="UniProtKB-KW"/>
</dbReference>
<evidence type="ECO:0000256" key="13">
    <source>
        <dbReference type="ARBA" id="ARBA00023157"/>
    </source>
</evidence>
<evidence type="ECO:0000313" key="19">
    <source>
        <dbReference type="Proteomes" id="UP001632038"/>
    </source>
</evidence>
<keyword evidence="13" id="KW-1015">Disulfide bond</keyword>
<dbReference type="SUPFAM" id="SSF110019">
    <property type="entry name" value="ERO1-like"/>
    <property type="match status" value="1"/>
</dbReference>
<comment type="subcellular location">
    <subcellularLocation>
        <location evidence="2">Endoplasmic reticulum membrane</location>
        <topology evidence="2">Peripheral membrane protein</topology>
        <orientation evidence="2">Lumenal side</orientation>
    </subcellularLocation>
</comment>
<feature type="chain" id="PRO_5044818259" evidence="17">
    <location>
        <begin position="26"/>
        <end position="213"/>
    </location>
</feature>
<proteinExistence type="inferred from homology"/>
<keyword evidence="11" id="KW-0560">Oxidoreductase</keyword>
<evidence type="ECO:0000256" key="1">
    <source>
        <dbReference type="ARBA" id="ARBA00001974"/>
    </source>
</evidence>
<comment type="subunit">
    <text evidence="4">May function both as a monomer and a homodimer.</text>
</comment>
<evidence type="ECO:0000256" key="6">
    <source>
        <dbReference type="ARBA" id="ARBA00022630"/>
    </source>
</evidence>
<dbReference type="InterPro" id="IPR037192">
    <property type="entry name" value="ERO1-like_sf"/>
</dbReference>
<feature type="compositionally biased region" description="Basic residues" evidence="16">
    <location>
        <begin position="131"/>
        <end position="142"/>
    </location>
</feature>
<evidence type="ECO:0000256" key="8">
    <source>
        <dbReference type="ARBA" id="ARBA00022824"/>
    </source>
</evidence>
<keyword evidence="5" id="KW-0813">Transport</keyword>
<dbReference type="InterPro" id="IPR007266">
    <property type="entry name" value="Ero1"/>
</dbReference>
<evidence type="ECO:0000256" key="4">
    <source>
        <dbReference type="ARBA" id="ARBA00011802"/>
    </source>
</evidence>
<keyword evidence="12" id="KW-0472">Membrane</keyword>
<reference evidence="19" key="1">
    <citation type="journal article" date="2024" name="IScience">
        <title>Strigolactones Initiate the Formation of Haustorium-like Structures in Castilleja.</title>
        <authorList>
            <person name="Buerger M."/>
            <person name="Peterson D."/>
            <person name="Chory J."/>
        </authorList>
    </citation>
    <scope>NUCLEOTIDE SEQUENCE [LARGE SCALE GENOMIC DNA]</scope>
</reference>
<dbReference type="Proteomes" id="UP001632038">
    <property type="component" value="Unassembled WGS sequence"/>
</dbReference>
<evidence type="ECO:0000256" key="14">
    <source>
        <dbReference type="ARBA" id="ARBA00023180"/>
    </source>
</evidence>
<evidence type="ECO:0000256" key="10">
    <source>
        <dbReference type="ARBA" id="ARBA00022982"/>
    </source>
</evidence>
<evidence type="ECO:0000256" key="15">
    <source>
        <dbReference type="ARBA" id="ARBA00023284"/>
    </source>
</evidence>
<dbReference type="AlphaFoldDB" id="A0ABD3CJY2"/>
<comment type="cofactor">
    <cofactor evidence="1">
        <name>FAD</name>
        <dbReference type="ChEBI" id="CHEBI:57692"/>
    </cofactor>
</comment>
<evidence type="ECO:0000256" key="9">
    <source>
        <dbReference type="ARBA" id="ARBA00022827"/>
    </source>
</evidence>
<keyword evidence="8" id="KW-0256">Endoplasmic reticulum</keyword>
<feature type="region of interest" description="Disordered" evidence="16">
    <location>
        <begin position="121"/>
        <end position="147"/>
    </location>
</feature>
<organism evidence="18 19">
    <name type="scientific">Castilleja foliolosa</name>
    <dbReference type="NCBI Taxonomy" id="1961234"/>
    <lineage>
        <taxon>Eukaryota</taxon>
        <taxon>Viridiplantae</taxon>
        <taxon>Streptophyta</taxon>
        <taxon>Embryophyta</taxon>
        <taxon>Tracheophyta</taxon>
        <taxon>Spermatophyta</taxon>
        <taxon>Magnoliopsida</taxon>
        <taxon>eudicotyledons</taxon>
        <taxon>Gunneridae</taxon>
        <taxon>Pentapetalae</taxon>
        <taxon>asterids</taxon>
        <taxon>lamiids</taxon>
        <taxon>Lamiales</taxon>
        <taxon>Orobanchaceae</taxon>
        <taxon>Pedicularideae</taxon>
        <taxon>Castillejinae</taxon>
        <taxon>Castilleja</taxon>
    </lineage>
</organism>
<feature type="signal peptide" evidence="17">
    <location>
        <begin position="1"/>
        <end position="25"/>
    </location>
</feature>
<keyword evidence="15" id="KW-0676">Redox-active center</keyword>
<evidence type="ECO:0000256" key="3">
    <source>
        <dbReference type="ARBA" id="ARBA00008277"/>
    </source>
</evidence>
<evidence type="ECO:0000256" key="16">
    <source>
        <dbReference type="SAM" id="MobiDB-lite"/>
    </source>
</evidence>
<evidence type="ECO:0000256" key="12">
    <source>
        <dbReference type="ARBA" id="ARBA00023136"/>
    </source>
</evidence>
<keyword evidence="19" id="KW-1185">Reference proteome</keyword>
<keyword evidence="7 17" id="KW-0732">Signal</keyword>
<dbReference type="PANTHER" id="PTHR12613:SF0">
    <property type="entry name" value="ERO1-LIKE PROTEIN"/>
    <property type="match status" value="1"/>
</dbReference>
<keyword evidence="14" id="KW-0325">Glycoprotein</keyword>
<gene>
    <name evidence="18" type="ORF">CASFOL_026219</name>
</gene>
<name>A0ABD3CJY2_9LAMI</name>
<comment type="caution">
    <text evidence="18">The sequence shown here is derived from an EMBL/GenBank/DDBJ whole genome shotgun (WGS) entry which is preliminary data.</text>
</comment>
<keyword evidence="6" id="KW-0285">Flavoprotein</keyword>
<accession>A0ABD3CJY2</accession>
<protein>
    <submittedName>
        <fullName evidence="18">Uncharacterized protein</fullName>
    </submittedName>
</protein>
<evidence type="ECO:0000256" key="5">
    <source>
        <dbReference type="ARBA" id="ARBA00022448"/>
    </source>
</evidence>
<evidence type="ECO:0000313" key="18">
    <source>
        <dbReference type="EMBL" id="KAL3629907.1"/>
    </source>
</evidence>